<sequence>MSNKLSLSVEEIPMYFEDLPAAASTPLGLFAGVVDSILERVEEQIDGEENGKDEEGEDEEEEGGPRINNPSYMIAMADGEPPHSHKQFVFMTQQLGSCYRFSQRKEFKKWRVMMTIFGKLHLTLPNQTSTPMSTPMSDISTHIKSSTSTSSYSLTSWPSTTNTEGWTNTSNSTTSPLILLTTYNTIQSGNTIDLCSPSTIDLCNQSTINSTVEVSSVYEEDAKNPYDKHYLTYGANCKVKFKNGLEGKEHMKIHRVEKHQRHANKFHPEEFTETEGPALSKARLQCPSSNDWCYVTCGYKRNIPKHMKDFHPEEYVSKTKRDPLVDEALKKVAVKNPTKIQLVTWVSLGFMGKIHCSCPEIKGRESERQRSVDVRAGRGLPFLLSRTKKR</sequence>
<dbReference type="EMBL" id="GL732859">
    <property type="protein sequence ID" value="EFX64235.1"/>
    <property type="molecule type" value="Genomic_DNA"/>
</dbReference>
<keyword evidence="3" id="KW-1185">Reference proteome</keyword>
<feature type="compositionally biased region" description="Acidic residues" evidence="1">
    <location>
        <begin position="44"/>
        <end position="62"/>
    </location>
</feature>
<evidence type="ECO:0000313" key="2">
    <source>
        <dbReference type="EMBL" id="EFX64235.1"/>
    </source>
</evidence>
<evidence type="ECO:0000256" key="1">
    <source>
        <dbReference type="SAM" id="MobiDB-lite"/>
    </source>
</evidence>
<evidence type="ECO:0000313" key="3">
    <source>
        <dbReference type="Proteomes" id="UP000000305"/>
    </source>
</evidence>
<dbReference type="AlphaFoldDB" id="E9HVJ6"/>
<dbReference type="KEGG" id="dpx:DAPPUDRAFT_118381"/>
<proteinExistence type="predicted"/>
<feature type="region of interest" description="Disordered" evidence="1">
    <location>
        <begin position="43"/>
        <end position="69"/>
    </location>
</feature>
<dbReference type="Proteomes" id="UP000000305">
    <property type="component" value="Unassembled WGS sequence"/>
</dbReference>
<name>E9HVJ6_DAPPU</name>
<feature type="region of interest" description="Disordered" evidence="1">
    <location>
        <begin position="128"/>
        <end position="169"/>
    </location>
</feature>
<dbReference type="HOGENOM" id="CLU_708365_0_0_1"/>
<accession>E9HVJ6</accession>
<organism evidence="2 3">
    <name type="scientific">Daphnia pulex</name>
    <name type="common">Water flea</name>
    <dbReference type="NCBI Taxonomy" id="6669"/>
    <lineage>
        <taxon>Eukaryota</taxon>
        <taxon>Metazoa</taxon>
        <taxon>Ecdysozoa</taxon>
        <taxon>Arthropoda</taxon>
        <taxon>Crustacea</taxon>
        <taxon>Branchiopoda</taxon>
        <taxon>Diplostraca</taxon>
        <taxon>Cladocera</taxon>
        <taxon>Anomopoda</taxon>
        <taxon>Daphniidae</taxon>
        <taxon>Daphnia</taxon>
    </lineage>
</organism>
<protein>
    <submittedName>
        <fullName evidence="2">Uncharacterized protein</fullName>
    </submittedName>
</protein>
<gene>
    <name evidence="2" type="ORF">DAPPUDRAFT_118381</name>
</gene>
<dbReference type="InParanoid" id="E9HVJ6"/>
<reference evidence="2 3" key="1">
    <citation type="journal article" date="2011" name="Science">
        <title>The ecoresponsive genome of Daphnia pulex.</title>
        <authorList>
            <person name="Colbourne J.K."/>
            <person name="Pfrender M.E."/>
            <person name="Gilbert D."/>
            <person name="Thomas W.K."/>
            <person name="Tucker A."/>
            <person name="Oakley T.H."/>
            <person name="Tokishita S."/>
            <person name="Aerts A."/>
            <person name="Arnold G.J."/>
            <person name="Basu M.K."/>
            <person name="Bauer D.J."/>
            <person name="Caceres C.E."/>
            <person name="Carmel L."/>
            <person name="Casola C."/>
            <person name="Choi J.H."/>
            <person name="Detter J.C."/>
            <person name="Dong Q."/>
            <person name="Dusheyko S."/>
            <person name="Eads B.D."/>
            <person name="Frohlich T."/>
            <person name="Geiler-Samerotte K.A."/>
            <person name="Gerlach D."/>
            <person name="Hatcher P."/>
            <person name="Jogdeo S."/>
            <person name="Krijgsveld J."/>
            <person name="Kriventseva E.V."/>
            <person name="Kultz D."/>
            <person name="Laforsch C."/>
            <person name="Lindquist E."/>
            <person name="Lopez J."/>
            <person name="Manak J.R."/>
            <person name="Muller J."/>
            <person name="Pangilinan J."/>
            <person name="Patwardhan R.P."/>
            <person name="Pitluck S."/>
            <person name="Pritham E.J."/>
            <person name="Rechtsteiner A."/>
            <person name="Rho M."/>
            <person name="Rogozin I.B."/>
            <person name="Sakarya O."/>
            <person name="Salamov A."/>
            <person name="Schaack S."/>
            <person name="Shapiro H."/>
            <person name="Shiga Y."/>
            <person name="Skalitzky C."/>
            <person name="Smith Z."/>
            <person name="Souvorov A."/>
            <person name="Sung W."/>
            <person name="Tang Z."/>
            <person name="Tsuchiya D."/>
            <person name="Tu H."/>
            <person name="Vos H."/>
            <person name="Wang M."/>
            <person name="Wolf Y.I."/>
            <person name="Yamagata H."/>
            <person name="Yamada T."/>
            <person name="Ye Y."/>
            <person name="Shaw J.R."/>
            <person name="Andrews J."/>
            <person name="Crease T.J."/>
            <person name="Tang H."/>
            <person name="Lucas S.M."/>
            <person name="Robertson H.M."/>
            <person name="Bork P."/>
            <person name="Koonin E.V."/>
            <person name="Zdobnov E.M."/>
            <person name="Grigoriev I.V."/>
            <person name="Lynch M."/>
            <person name="Boore J.L."/>
        </authorList>
    </citation>
    <scope>NUCLEOTIDE SEQUENCE [LARGE SCALE GENOMIC DNA]</scope>
</reference>
<feature type="compositionally biased region" description="Low complexity" evidence="1">
    <location>
        <begin position="137"/>
        <end position="161"/>
    </location>
</feature>